<evidence type="ECO:0000313" key="15">
    <source>
        <dbReference type="Proteomes" id="UP000016638"/>
    </source>
</evidence>
<dbReference type="PANTHER" id="PTHR48099:SF5">
    <property type="entry name" value="C-1-TETRAHYDROFOLATE SYNTHASE, CYTOPLASMIC"/>
    <property type="match status" value="1"/>
</dbReference>
<dbReference type="SUPFAM" id="SSF53223">
    <property type="entry name" value="Aminoacid dehydrogenase-like, N-terminal domain"/>
    <property type="match status" value="1"/>
</dbReference>
<dbReference type="PRINTS" id="PR00085">
    <property type="entry name" value="THFDHDRGNASE"/>
</dbReference>
<dbReference type="InterPro" id="IPR046346">
    <property type="entry name" value="Aminoacid_DH-like_N_sf"/>
</dbReference>
<evidence type="ECO:0000256" key="7">
    <source>
        <dbReference type="ARBA" id="ARBA00023002"/>
    </source>
</evidence>
<feature type="domain" description="Tetrahydrofolate dehydrogenase/cyclohydrolase NAD(P)-binding" evidence="13">
    <location>
        <begin position="139"/>
        <end position="282"/>
    </location>
</feature>
<dbReference type="Proteomes" id="UP000016638">
    <property type="component" value="Unassembled WGS sequence"/>
</dbReference>
<keyword evidence="4 11" id="KW-0658">Purine biosynthesis</keyword>
<dbReference type="GO" id="GO:0000105">
    <property type="term" value="P:L-histidine biosynthetic process"/>
    <property type="evidence" value="ECO:0007669"/>
    <property type="project" value="UniProtKB-KW"/>
</dbReference>
<keyword evidence="15" id="KW-1185">Reference proteome</keyword>
<comment type="caution">
    <text evidence="14">The sequence shown here is derived from an EMBL/GenBank/DDBJ whole genome shotgun (WGS) entry which is preliminary data.</text>
</comment>
<dbReference type="OrthoDB" id="9803580at2"/>
<dbReference type="AlphaFoldDB" id="U2UZ44"/>
<dbReference type="InterPro" id="IPR020631">
    <property type="entry name" value="THF_DH/CycHdrlase_NAD-bd_dom"/>
</dbReference>
<dbReference type="EC" id="3.5.4.9" evidence="11"/>
<evidence type="ECO:0000313" key="14">
    <source>
        <dbReference type="EMBL" id="ERL08382.1"/>
    </source>
</evidence>
<dbReference type="Pfam" id="PF00763">
    <property type="entry name" value="THF_DHG_CYH"/>
    <property type="match status" value="1"/>
</dbReference>
<dbReference type="UniPathway" id="UPA00193"/>
<keyword evidence="10 11" id="KW-0511">Multifunctional enzyme</keyword>
<dbReference type="RefSeq" id="WP_021726251.1">
    <property type="nucleotide sequence ID" value="NZ_AWEZ01000045.1"/>
</dbReference>
<dbReference type="HAMAP" id="MF_01576">
    <property type="entry name" value="THF_DHG_CYH"/>
    <property type="match status" value="1"/>
</dbReference>
<dbReference type="GO" id="GO:0004477">
    <property type="term" value="F:methenyltetrahydrofolate cyclohydrolase activity"/>
    <property type="evidence" value="ECO:0007669"/>
    <property type="project" value="UniProtKB-UniRule"/>
</dbReference>
<protein>
    <recommendedName>
        <fullName evidence="11">Bifunctional protein FolD</fullName>
    </recommendedName>
    <domain>
        <recommendedName>
            <fullName evidence="11">Methylenetetrahydrofolate dehydrogenase</fullName>
            <ecNumber evidence="11">1.5.1.5</ecNumber>
        </recommendedName>
    </domain>
    <domain>
        <recommendedName>
            <fullName evidence="11">Methenyltetrahydrofolate cyclohydrolase</fullName>
            <ecNumber evidence="11">3.5.4.9</ecNumber>
        </recommendedName>
    </domain>
</protein>
<keyword evidence="5 11" id="KW-0378">Hydrolase</keyword>
<dbReference type="eggNOG" id="COG0190">
    <property type="taxonomic scope" value="Bacteria"/>
</dbReference>
<dbReference type="Gene3D" id="3.40.50.10860">
    <property type="entry name" value="Leucine Dehydrogenase, chain A, domain 1"/>
    <property type="match status" value="1"/>
</dbReference>
<evidence type="ECO:0000256" key="9">
    <source>
        <dbReference type="ARBA" id="ARBA00023167"/>
    </source>
</evidence>
<evidence type="ECO:0000256" key="10">
    <source>
        <dbReference type="ARBA" id="ARBA00023268"/>
    </source>
</evidence>
<proteinExistence type="inferred from homology"/>
<gene>
    <name evidence="11" type="primary">folD</name>
    <name evidence="14" type="ORF">HMPREF1316_0162</name>
</gene>
<dbReference type="InterPro" id="IPR000672">
    <property type="entry name" value="THF_DH/CycHdrlase"/>
</dbReference>
<evidence type="ECO:0000256" key="2">
    <source>
        <dbReference type="ARBA" id="ARBA00022563"/>
    </source>
</evidence>
<dbReference type="GO" id="GO:0004488">
    <property type="term" value="F:methylenetetrahydrofolate dehydrogenase (NADP+) activity"/>
    <property type="evidence" value="ECO:0007669"/>
    <property type="project" value="UniProtKB-UniRule"/>
</dbReference>
<accession>U2UZ44</accession>
<dbReference type="GO" id="GO:0006164">
    <property type="term" value="P:purine nucleotide biosynthetic process"/>
    <property type="evidence" value="ECO:0007669"/>
    <property type="project" value="UniProtKB-KW"/>
</dbReference>
<comment type="catalytic activity">
    <reaction evidence="11">
        <text>(6R)-5,10-methenyltetrahydrofolate + H2O = (6R)-10-formyltetrahydrofolate + H(+)</text>
        <dbReference type="Rhea" id="RHEA:23700"/>
        <dbReference type="ChEBI" id="CHEBI:15377"/>
        <dbReference type="ChEBI" id="CHEBI:15378"/>
        <dbReference type="ChEBI" id="CHEBI:57455"/>
        <dbReference type="ChEBI" id="CHEBI:195366"/>
        <dbReference type="EC" id="3.5.4.9"/>
    </reaction>
</comment>
<reference evidence="14 15" key="1">
    <citation type="submission" date="2013-08" db="EMBL/GenBank/DDBJ databases">
        <authorList>
            <person name="Durkin A.S."/>
            <person name="Haft D.R."/>
            <person name="McCorrison J."/>
            <person name="Torralba M."/>
            <person name="Gillis M."/>
            <person name="Haft D.H."/>
            <person name="Methe B."/>
            <person name="Sutton G."/>
            <person name="Nelson K.E."/>
        </authorList>
    </citation>
    <scope>NUCLEOTIDE SEQUENCE [LARGE SCALE GENOMIC DNA]</scope>
    <source>
        <strain evidence="14 15">F0195</strain>
    </source>
</reference>
<keyword evidence="9 11" id="KW-0486">Methionine biosynthesis</keyword>
<evidence type="ECO:0000259" key="12">
    <source>
        <dbReference type="Pfam" id="PF00763"/>
    </source>
</evidence>
<dbReference type="GO" id="GO:0035999">
    <property type="term" value="P:tetrahydrofolate interconversion"/>
    <property type="evidence" value="ECO:0007669"/>
    <property type="project" value="UniProtKB-UniRule"/>
</dbReference>
<comment type="similarity">
    <text evidence="11">Belongs to the tetrahydrofolate dehydrogenase/cyclohydrolase family.</text>
</comment>
<evidence type="ECO:0000256" key="11">
    <source>
        <dbReference type="HAMAP-Rule" id="MF_01576"/>
    </source>
</evidence>
<dbReference type="EMBL" id="AWEZ01000045">
    <property type="protein sequence ID" value="ERL08382.1"/>
    <property type="molecule type" value="Genomic_DNA"/>
</dbReference>
<evidence type="ECO:0000256" key="4">
    <source>
        <dbReference type="ARBA" id="ARBA00022755"/>
    </source>
</evidence>
<dbReference type="GO" id="GO:0005829">
    <property type="term" value="C:cytosol"/>
    <property type="evidence" value="ECO:0007669"/>
    <property type="project" value="TreeGrafter"/>
</dbReference>
<keyword evidence="7 11" id="KW-0560">Oxidoreductase</keyword>
<evidence type="ECO:0000256" key="3">
    <source>
        <dbReference type="ARBA" id="ARBA00022605"/>
    </source>
</evidence>
<dbReference type="STRING" id="1125712.HMPREF1316_0162"/>
<comment type="caution">
    <text evidence="11">Lacks conserved residue(s) required for the propagation of feature annotation.</text>
</comment>
<comment type="subunit">
    <text evidence="11">Homodimer.</text>
</comment>
<keyword evidence="6 11" id="KW-0521">NADP</keyword>
<evidence type="ECO:0000256" key="6">
    <source>
        <dbReference type="ARBA" id="ARBA00022857"/>
    </source>
</evidence>
<dbReference type="InterPro" id="IPR020630">
    <property type="entry name" value="THF_DH/CycHdrlase_cat_dom"/>
</dbReference>
<dbReference type="InterPro" id="IPR036291">
    <property type="entry name" value="NAD(P)-bd_dom_sf"/>
</dbReference>
<evidence type="ECO:0000256" key="5">
    <source>
        <dbReference type="ARBA" id="ARBA00022801"/>
    </source>
</evidence>
<sequence>MARLLKGAPVTRRLIESLVRRAAALRDGGIDPTLAIVRVGAREDDLGYERALAKRCDAVGIGMHAEVLPADCSQAALKETIAHINGDAGVHGCLLMRPLPPQLDERAATGLIAPGKDADGATDASLAAVLTGTGVGHAPCTADAVMELLRFYDVPLDGVRACVVGRSLVVGRPVALLLQAANATVTLCHSHTRDLATECHRADVVVVATGRPATLVAACTRPGQTVVDVGIHWDERRQRLVGDVDFDAVEPIVGAITPVPGGVGSLTTAILARHVIDAAERAAGGTMGA</sequence>
<keyword evidence="8 11" id="KW-0368">Histidine biosynthesis</keyword>
<evidence type="ECO:0000259" key="13">
    <source>
        <dbReference type="Pfam" id="PF02882"/>
    </source>
</evidence>
<feature type="domain" description="Tetrahydrofolate dehydrogenase/cyclohydrolase catalytic" evidence="12">
    <location>
        <begin position="5"/>
        <end position="119"/>
    </location>
</feature>
<comment type="catalytic activity">
    <reaction evidence="11">
        <text>(6R)-5,10-methylene-5,6,7,8-tetrahydrofolate + NADP(+) = (6R)-5,10-methenyltetrahydrofolate + NADPH</text>
        <dbReference type="Rhea" id="RHEA:22812"/>
        <dbReference type="ChEBI" id="CHEBI:15636"/>
        <dbReference type="ChEBI" id="CHEBI:57455"/>
        <dbReference type="ChEBI" id="CHEBI:57783"/>
        <dbReference type="ChEBI" id="CHEBI:58349"/>
        <dbReference type="EC" id="1.5.1.5"/>
    </reaction>
</comment>
<evidence type="ECO:0000256" key="1">
    <source>
        <dbReference type="ARBA" id="ARBA00004777"/>
    </source>
</evidence>
<keyword evidence="2 11" id="KW-0554">One-carbon metabolism</keyword>
<comment type="pathway">
    <text evidence="1 11">One-carbon metabolism; tetrahydrofolate interconversion.</text>
</comment>
<dbReference type="EC" id="1.5.1.5" evidence="11"/>
<dbReference type="GO" id="GO:0009086">
    <property type="term" value="P:methionine biosynthetic process"/>
    <property type="evidence" value="ECO:0007669"/>
    <property type="project" value="UniProtKB-KW"/>
</dbReference>
<feature type="binding site" evidence="11">
    <location>
        <begin position="165"/>
        <end position="167"/>
    </location>
    <ligand>
        <name>NADP(+)</name>
        <dbReference type="ChEBI" id="CHEBI:58349"/>
    </ligand>
</feature>
<keyword evidence="3 11" id="KW-0028">Amino-acid biosynthesis</keyword>
<dbReference type="Gene3D" id="3.40.50.720">
    <property type="entry name" value="NAD(P)-binding Rossmann-like Domain"/>
    <property type="match status" value="1"/>
</dbReference>
<dbReference type="PATRIC" id="fig|1125712.3.peg.1288"/>
<dbReference type="Pfam" id="PF02882">
    <property type="entry name" value="THF_DHG_CYH_C"/>
    <property type="match status" value="1"/>
</dbReference>
<feature type="binding site" evidence="11">
    <location>
        <position position="231"/>
    </location>
    <ligand>
        <name>NADP(+)</name>
        <dbReference type="ChEBI" id="CHEBI:58349"/>
    </ligand>
</feature>
<name>U2UZ44_9ACTN</name>
<evidence type="ECO:0000256" key="8">
    <source>
        <dbReference type="ARBA" id="ARBA00023102"/>
    </source>
</evidence>
<comment type="function">
    <text evidence="11">Catalyzes the oxidation of 5,10-methylenetetrahydrofolate to 5,10-methenyltetrahydrofolate and then the hydrolysis of 5,10-methenyltetrahydrofolate to 10-formyltetrahydrofolate.</text>
</comment>
<organism evidence="14 15">
    <name type="scientific">Olsenella profusa F0195</name>
    <dbReference type="NCBI Taxonomy" id="1125712"/>
    <lineage>
        <taxon>Bacteria</taxon>
        <taxon>Bacillati</taxon>
        <taxon>Actinomycetota</taxon>
        <taxon>Coriobacteriia</taxon>
        <taxon>Coriobacteriales</taxon>
        <taxon>Atopobiaceae</taxon>
        <taxon>Olsenella</taxon>
    </lineage>
</organism>
<dbReference type="CDD" id="cd01080">
    <property type="entry name" value="NAD_bind_m-THF_DH_Cyclohyd"/>
    <property type="match status" value="1"/>
</dbReference>
<dbReference type="PANTHER" id="PTHR48099">
    <property type="entry name" value="C-1-TETRAHYDROFOLATE SYNTHASE, CYTOPLASMIC-RELATED"/>
    <property type="match status" value="1"/>
</dbReference>
<dbReference type="SUPFAM" id="SSF51735">
    <property type="entry name" value="NAD(P)-binding Rossmann-fold domains"/>
    <property type="match status" value="1"/>
</dbReference>